<dbReference type="OrthoDB" id="9793623at2"/>
<proteinExistence type="predicted"/>
<dbReference type="SMART" id="SM00731">
    <property type="entry name" value="SprT"/>
    <property type="match status" value="1"/>
</dbReference>
<dbReference type="Pfam" id="PF10263">
    <property type="entry name" value="SprT-like"/>
    <property type="match status" value="1"/>
</dbReference>
<evidence type="ECO:0000313" key="2">
    <source>
        <dbReference type="Proteomes" id="UP000298488"/>
    </source>
</evidence>
<protein>
    <submittedName>
        <fullName evidence="1">M48 family peptidase</fullName>
    </submittedName>
</protein>
<comment type="caution">
    <text evidence="1">The sequence shown here is derived from an EMBL/GenBank/DDBJ whole genome shotgun (WGS) entry which is preliminary data.</text>
</comment>
<accession>A0A4R8V989</accession>
<reference evidence="1 2" key="1">
    <citation type="submission" date="2019-03" db="EMBL/GenBank/DDBJ databases">
        <title>Genomics of glacier-inhabiting Cryobacterium strains.</title>
        <authorList>
            <person name="Liu Q."/>
            <person name="Xin Y.-H."/>
        </authorList>
    </citation>
    <scope>NUCLEOTIDE SEQUENCE [LARGE SCALE GENOMIC DNA]</scope>
    <source>
        <strain evidence="1 2">CGMCC 1.10440</strain>
    </source>
</reference>
<sequence>MADLVRVRRWADALIALHLDPAEWSFGFDSAKTRAGLCDYRAKRITVSRYLATRFDDDEIHQVLLHETAHALAGKHAGHGPLWRSTARELGYVGKRTHDGTVADELAPWRGICPAGHELYRYRRPTRPMSCGRCSKRFDERNLISWSHRIVTAAARRRAAAG</sequence>
<name>A0A4R8V989_9MICO</name>
<dbReference type="Proteomes" id="UP000298488">
    <property type="component" value="Unassembled WGS sequence"/>
</dbReference>
<dbReference type="Gene3D" id="3.30.2010.10">
    <property type="entry name" value="Metalloproteases ('zincins'), catalytic domain"/>
    <property type="match status" value="1"/>
</dbReference>
<organism evidence="1 2">
    <name type="scientific">Terrimesophilobacter mesophilus</name>
    <dbReference type="NCBI Taxonomy" id="433647"/>
    <lineage>
        <taxon>Bacteria</taxon>
        <taxon>Bacillati</taxon>
        <taxon>Actinomycetota</taxon>
        <taxon>Actinomycetes</taxon>
        <taxon>Micrococcales</taxon>
        <taxon>Microbacteriaceae</taxon>
        <taxon>Terrimesophilobacter</taxon>
    </lineage>
</organism>
<dbReference type="RefSeq" id="WP_104095595.1">
    <property type="nucleotide sequence ID" value="NZ_JACHBP010000001.1"/>
</dbReference>
<keyword evidence="2" id="KW-1185">Reference proteome</keyword>
<dbReference type="AlphaFoldDB" id="A0A4R8V989"/>
<gene>
    <name evidence="1" type="ORF">E3N84_06510</name>
</gene>
<dbReference type="GO" id="GO:0006950">
    <property type="term" value="P:response to stress"/>
    <property type="evidence" value="ECO:0007669"/>
    <property type="project" value="UniProtKB-ARBA"/>
</dbReference>
<evidence type="ECO:0000313" key="1">
    <source>
        <dbReference type="EMBL" id="TFB79724.1"/>
    </source>
</evidence>
<dbReference type="EMBL" id="SOFI01000003">
    <property type="protein sequence ID" value="TFB79724.1"/>
    <property type="molecule type" value="Genomic_DNA"/>
</dbReference>
<dbReference type="InterPro" id="IPR006640">
    <property type="entry name" value="SprT-like_domain"/>
</dbReference>